<keyword evidence="14" id="KW-1185">Reference proteome</keyword>
<evidence type="ECO:0000256" key="7">
    <source>
        <dbReference type="PROSITE-ProRule" id="PRU01193"/>
    </source>
</evidence>
<evidence type="ECO:0000259" key="11">
    <source>
        <dbReference type="PROSITE" id="PS51846"/>
    </source>
</evidence>
<dbReference type="OMA" id="DIMKGAM"/>
<dbReference type="PANTHER" id="PTHR12064:SF94">
    <property type="entry name" value="UNEXTENDED PROTEIN"/>
    <property type="match status" value="1"/>
</dbReference>
<dbReference type="PROSITE" id="PS51846">
    <property type="entry name" value="CNNM"/>
    <property type="match status" value="1"/>
</dbReference>
<evidence type="ECO:0000256" key="4">
    <source>
        <dbReference type="ARBA" id="ARBA00022989"/>
    </source>
</evidence>
<keyword evidence="4 7" id="KW-1133">Transmembrane helix</keyword>
<dbReference type="PANTHER" id="PTHR12064">
    <property type="entry name" value="METAL TRANSPORTER CNNM"/>
    <property type="match status" value="1"/>
</dbReference>
<keyword evidence="13" id="KW-0496">Mitochondrion</keyword>
<dbReference type="InterPro" id="IPR044751">
    <property type="entry name" value="Ion_transp-like_CBS"/>
</dbReference>
<comment type="subcellular location">
    <subcellularLocation>
        <location evidence="1">Membrane</location>
        <topology evidence="1">Multi-pass membrane protein</topology>
    </subcellularLocation>
</comment>
<dbReference type="InterPro" id="IPR046342">
    <property type="entry name" value="CBS_dom_sf"/>
</dbReference>
<evidence type="ECO:0000313" key="14">
    <source>
        <dbReference type="Proteomes" id="UP000039324"/>
    </source>
</evidence>
<evidence type="ECO:0000313" key="15">
    <source>
        <dbReference type="Proteomes" id="UP000290189"/>
    </source>
</evidence>
<dbReference type="InterPro" id="IPR000595">
    <property type="entry name" value="cNMP-bd_dom"/>
</dbReference>
<feature type="transmembrane region" description="Helical" evidence="8">
    <location>
        <begin position="97"/>
        <end position="114"/>
    </location>
</feature>
<dbReference type="GO" id="GO:0016020">
    <property type="term" value="C:membrane"/>
    <property type="evidence" value="ECO:0007669"/>
    <property type="project" value="UniProtKB-SubCell"/>
</dbReference>
<dbReference type="Proteomes" id="UP000039324">
    <property type="component" value="Unassembled WGS sequence"/>
</dbReference>
<feature type="transmembrane region" description="Helical" evidence="8">
    <location>
        <begin position="16"/>
        <end position="41"/>
    </location>
</feature>
<evidence type="ECO:0008006" key="16">
    <source>
        <dbReference type="Google" id="ProtNLM"/>
    </source>
</evidence>
<feature type="domain" description="Cyclic nucleotide-binding" evidence="9">
    <location>
        <begin position="423"/>
        <end position="525"/>
    </location>
</feature>
<keyword evidence="5 7" id="KW-0472">Membrane</keyword>
<dbReference type="Gene3D" id="3.10.580.10">
    <property type="entry name" value="CBS-domain"/>
    <property type="match status" value="1"/>
</dbReference>
<organism evidence="12 14">
    <name type="scientific">Plasmodiophora brassicae</name>
    <name type="common">Clubroot disease agent</name>
    <dbReference type="NCBI Taxonomy" id="37360"/>
    <lineage>
        <taxon>Eukaryota</taxon>
        <taxon>Sar</taxon>
        <taxon>Rhizaria</taxon>
        <taxon>Endomyxa</taxon>
        <taxon>Phytomyxea</taxon>
        <taxon>Plasmodiophorida</taxon>
        <taxon>Plasmodiophoridae</taxon>
        <taxon>Plasmodiophora</taxon>
    </lineage>
</organism>
<keyword evidence="6" id="KW-0129">CBS domain</keyword>
<proteinExistence type="predicted"/>
<accession>A0A0G4J6B1</accession>
<dbReference type="Proteomes" id="UP000290189">
    <property type="component" value="Unassembled WGS sequence"/>
</dbReference>
<dbReference type="FunFam" id="3.10.580.10:FF:000006">
    <property type="entry name" value="DUF21 and CBS domain protein"/>
    <property type="match status" value="1"/>
</dbReference>
<evidence type="ECO:0000256" key="2">
    <source>
        <dbReference type="ARBA" id="ARBA00022692"/>
    </source>
</evidence>
<evidence type="ECO:0000259" key="9">
    <source>
        <dbReference type="PROSITE" id="PS50042"/>
    </source>
</evidence>
<geneLocation type="mitochondrion" evidence="13"/>
<protein>
    <recommendedName>
        <fullName evidence="16">CNNM transmembrane domain-containing protein</fullName>
    </recommendedName>
</protein>
<evidence type="ECO:0000313" key="12">
    <source>
        <dbReference type="EMBL" id="CEP02821.1"/>
    </source>
</evidence>
<reference evidence="13 15" key="2">
    <citation type="submission" date="2018-03" db="EMBL/GenBank/DDBJ databases">
        <authorList>
            <person name="Fogelqvist J."/>
        </authorList>
    </citation>
    <scope>NUCLEOTIDE SEQUENCE [LARGE SCALE GENOMIC DNA]</scope>
</reference>
<evidence type="ECO:0000256" key="1">
    <source>
        <dbReference type="ARBA" id="ARBA00004141"/>
    </source>
</evidence>
<keyword evidence="3" id="KW-0677">Repeat</keyword>
<dbReference type="InterPro" id="IPR045095">
    <property type="entry name" value="ACDP"/>
</dbReference>
<dbReference type="PROSITE" id="PS51371">
    <property type="entry name" value="CBS"/>
    <property type="match status" value="1"/>
</dbReference>
<evidence type="ECO:0000256" key="5">
    <source>
        <dbReference type="ARBA" id="ARBA00023136"/>
    </source>
</evidence>
<dbReference type="InterPro" id="IPR018490">
    <property type="entry name" value="cNMP-bd_dom_sf"/>
</dbReference>
<dbReference type="InterPro" id="IPR002550">
    <property type="entry name" value="CNNM"/>
</dbReference>
<dbReference type="STRING" id="37360.A0A0G4J6B1"/>
<name>A0A0G4J6B1_PLABS</name>
<dbReference type="Pfam" id="PF01595">
    <property type="entry name" value="CNNM"/>
    <property type="match status" value="1"/>
</dbReference>
<evidence type="ECO:0000256" key="6">
    <source>
        <dbReference type="PROSITE-ProRule" id="PRU00703"/>
    </source>
</evidence>
<feature type="domain" description="CBS" evidence="10">
    <location>
        <begin position="279"/>
        <end position="345"/>
    </location>
</feature>
<dbReference type="SUPFAM" id="SSF51206">
    <property type="entry name" value="cAMP-binding domain-like"/>
    <property type="match status" value="1"/>
</dbReference>
<sequence>MLFETGDAVADKVVEYLVAVLLLVFAAIFSGLNLGLLGLNVHSLEIALSSRSVQAKYAARILPIRRQANLLLCTLLFGNVAVNTGLSILLTDLVSELQAFILSTSLIMFVGEILPQAVFSRNALYLGYLSTPLVWAILFLLYPLCKPISMILDWLVGPEFTVIYNRNEMRKLVELHHDAGKGDGIQLDEFNIMTGALQYAEKSVAECMTPIERCFTLEVSARLDDETMLAISESGYSRIPVMDVDPTGHAFVCAILYAKDLILVDPDDALPVRHVIALHNRPVTVVYSDCLLKHVFRDFKTGSTHIAIVVDVDSSGPGDPFYVIRGLITLEDIAEEIFQQEIMDEKDNAVRQGASLRVARRSRRPGAGRLEGPELDTVFHHLRGCYPELFLSVPEDNLRLLLSRCPVVDLDVPAPKPGVNPLSMEGSQADRLLKASMQIPVAQGGLQLYKAGQVADCAYLILDGKVQVLSGSAQQFESALGRWSALALGMLGQSDQGDFVPDFTAAAIRGPVRLVRIDRGDFQRVSKLSRDEILAAADAASPTAVQMADGDVIQPAKIGNQVVIVGRDHV</sequence>
<reference evidence="12 14" key="1">
    <citation type="submission" date="2015-02" db="EMBL/GenBank/DDBJ databases">
        <authorList>
            <person name="Chooi Y.-H."/>
        </authorList>
    </citation>
    <scope>NUCLEOTIDE SEQUENCE [LARGE SCALE GENOMIC DNA]</scope>
    <source>
        <strain evidence="12">E3</strain>
    </source>
</reference>
<dbReference type="SUPFAM" id="SSF54631">
    <property type="entry name" value="CBS-domain pair"/>
    <property type="match status" value="1"/>
</dbReference>
<dbReference type="EMBL" id="OVEO01000003">
    <property type="protein sequence ID" value="SPQ94931.1"/>
    <property type="molecule type" value="Genomic_DNA"/>
</dbReference>
<evidence type="ECO:0000256" key="3">
    <source>
        <dbReference type="ARBA" id="ARBA00022737"/>
    </source>
</evidence>
<feature type="transmembrane region" description="Helical" evidence="8">
    <location>
        <begin position="70"/>
        <end position="91"/>
    </location>
</feature>
<dbReference type="GO" id="GO:0010960">
    <property type="term" value="P:magnesium ion homeostasis"/>
    <property type="evidence" value="ECO:0007669"/>
    <property type="project" value="InterPro"/>
</dbReference>
<dbReference type="PROSITE" id="PS50042">
    <property type="entry name" value="CNMP_BINDING_3"/>
    <property type="match status" value="1"/>
</dbReference>
<evidence type="ECO:0000256" key="8">
    <source>
        <dbReference type="SAM" id="Phobius"/>
    </source>
</evidence>
<keyword evidence="2 7" id="KW-0812">Transmembrane</keyword>
<gene>
    <name evidence="12" type="ORF">PBRA_002788</name>
    <name evidence="13" type="ORF">PLBR_LOCUS2146</name>
</gene>
<feature type="domain" description="CNNM transmembrane" evidence="11">
    <location>
        <begin position="8"/>
        <end position="186"/>
    </location>
</feature>
<dbReference type="CDD" id="cd04590">
    <property type="entry name" value="CBS_pair_CorC_HlyC_assoc"/>
    <property type="match status" value="1"/>
</dbReference>
<dbReference type="InterPro" id="IPR000644">
    <property type="entry name" value="CBS_dom"/>
</dbReference>
<evidence type="ECO:0000259" key="10">
    <source>
        <dbReference type="PROSITE" id="PS51371"/>
    </source>
</evidence>
<evidence type="ECO:0000313" key="13">
    <source>
        <dbReference type="EMBL" id="SPQ94931.1"/>
    </source>
</evidence>
<dbReference type="AlphaFoldDB" id="A0A0G4J6B1"/>
<dbReference type="EMBL" id="CDSF01000133">
    <property type="protein sequence ID" value="CEP02821.1"/>
    <property type="molecule type" value="Genomic_DNA"/>
</dbReference>
<feature type="transmembrane region" description="Helical" evidence="8">
    <location>
        <begin position="126"/>
        <end position="144"/>
    </location>
</feature>
<dbReference type="OrthoDB" id="5353557at2759"/>